<organism evidence="3 4">
    <name type="scientific">Labeo rohita</name>
    <name type="common">Indian major carp</name>
    <name type="synonym">Cyprinus rohita</name>
    <dbReference type="NCBI Taxonomy" id="84645"/>
    <lineage>
        <taxon>Eukaryota</taxon>
        <taxon>Metazoa</taxon>
        <taxon>Chordata</taxon>
        <taxon>Craniata</taxon>
        <taxon>Vertebrata</taxon>
        <taxon>Euteleostomi</taxon>
        <taxon>Actinopterygii</taxon>
        <taxon>Neopterygii</taxon>
        <taxon>Teleostei</taxon>
        <taxon>Ostariophysi</taxon>
        <taxon>Cypriniformes</taxon>
        <taxon>Cyprinidae</taxon>
        <taxon>Labeoninae</taxon>
        <taxon>Labeonini</taxon>
        <taxon>Labeo</taxon>
    </lineage>
</organism>
<dbReference type="SUPFAM" id="SSF47923">
    <property type="entry name" value="Ypt/Rab-GAP domain of gyp1p"/>
    <property type="match status" value="3"/>
</dbReference>
<dbReference type="PANTHER" id="PTHR22957:SF27">
    <property type="entry name" value="TBC1 DOMAIN FAMILY MEMBER 13"/>
    <property type="match status" value="1"/>
</dbReference>
<gene>
    <name evidence="3" type="ORF">ROHU_035424</name>
</gene>
<evidence type="ECO:0000259" key="2">
    <source>
        <dbReference type="PROSITE" id="PS50086"/>
    </source>
</evidence>
<dbReference type="Pfam" id="PF00566">
    <property type="entry name" value="RabGAP-TBC"/>
    <property type="match status" value="2"/>
</dbReference>
<comment type="caution">
    <text evidence="3">The sequence shown here is derived from an EMBL/GenBank/DDBJ whole genome shotgun (WGS) entry which is preliminary data.</text>
</comment>
<keyword evidence="4" id="KW-1185">Reference proteome</keyword>
<dbReference type="GO" id="GO:0006886">
    <property type="term" value="P:intracellular protein transport"/>
    <property type="evidence" value="ECO:0007669"/>
    <property type="project" value="TreeGrafter"/>
</dbReference>
<reference evidence="3 4" key="1">
    <citation type="submission" date="2018-03" db="EMBL/GenBank/DDBJ databases">
        <title>Draft genome sequence of Rohu Carp (Labeo rohita).</title>
        <authorList>
            <person name="Das P."/>
            <person name="Kushwaha B."/>
            <person name="Joshi C.G."/>
            <person name="Kumar D."/>
            <person name="Nagpure N.S."/>
            <person name="Sahoo L."/>
            <person name="Das S.P."/>
            <person name="Bit A."/>
            <person name="Patnaik S."/>
            <person name="Meher P.K."/>
            <person name="Jayasankar P."/>
            <person name="Koringa P.G."/>
            <person name="Patel N.V."/>
            <person name="Hinsu A.T."/>
            <person name="Kumar R."/>
            <person name="Pandey M."/>
            <person name="Agarwal S."/>
            <person name="Srivastava S."/>
            <person name="Singh M."/>
            <person name="Iquebal M.A."/>
            <person name="Jaiswal S."/>
            <person name="Angadi U.B."/>
            <person name="Kumar N."/>
            <person name="Raza M."/>
            <person name="Shah T.M."/>
            <person name="Rai A."/>
            <person name="Jena J.K."/>
        </authorList>
    </citation>
    <scope>NUCLEOTIDE SEQUENCE [LARGE SCALE GENOMIC DNA]</scope>
    <source>
        <strain evidence="3">DASCIFA01</strain>
        <tissue evidence="3">Testis</tissue>
    </source>
</reference>
<proteinExistence type="predicted"/>
<evidence type="ECO:0000256" key="1">
    <source>
        <dbReference type="ARBA" id="ARBA00022468"/>
    </source>
</evidence>
<dbReference type="InterPro" id="IPR035969">
    <property type="entry name" value="Rab-GAP_TBC_sf"/>
</dbReference>
<protein>
    <submittedName>
        <fullName evidence="3">TBC1 domain family member 13</fullName>
    </submittedName>
</protein>
<dbReference type="Gene3D" id="1.10.472.80">
    <property type="entry name" value="Ypt/Rab-GAP domain of gyp1p, domain 3"/>
    <property type="match status" value="1"/>
</dbReference>
<dbReference type="AlphaFoldDB" id="A0A498LI92"/>
<dbReference type="Gene3D" id="1.10.8.270">
    <property type="entry name" value="putative rabgap domain of human tbc1 domain family member 14 like domains"/>
    <property type="match status" value="2"/>
</dbReference>
<dbReference type="FunFam" id="1.10.8.270:FF:000019">
    <property type="entry name" value="TBC1 domain family member 13"/>
    <property type="match status" value="1"/>
</dbReference>
<accession>A0A498LI92</accession>
<feature type="domain" description="Rab-GAP TBC" evidence="2">
    <location>
        <begin position="109"/>
        <end position="341"/>
    </location>
</feature>
<dbReference type="GO" id="GO:0005096">
    <property type="term" value="F:GTPase activator activity"/>
    <property type="evidence" value="ECO:0007669"/>
    <property type="project" value="UniProtKB-KW"/>
</dbReference>
<dbReference type="InterPro" id="IPR000195">
    <property type="entry name" value="Rab-GAP-TBC_dom"/>
</dbReference>
<keyword evidence="1" id="KW-0343">GTPase activation</keyword>
<dbReference type="SMART" id="SM00164">
    <property type="entry name" value="TBC"/>
    <property type="match status" value="1"/>
</dbReference>
<sequence length="534" mass="61189">MSSSYKNRIQEFKATLSEQKIDLKALRELCFSGRLSRVSRVCVCVCVCADVFTVSRVSQGSRVKEAFVRSAGRDVYAQFLREMIIQPGIAKANLGVSREDVTLEDHPLNPNPDSRWNTYFKDNEVLLQIDKDVRRLYPDMAFFQRPTDFPCQLILDPQNEYETLRRRVEQTTLKAQTVSSPGKALNLYPSNEYEVLPNGCEAHWEVVERILFIYAKLNPGIAYVQGMNEIVGPIYYTFATDPNSQWKEHAEADTFFCFTNLMSENRDNFIKSLDDSQCGITFKMESVFSKLKEKDTELYMRLQEQNIKPQYFTFRWLTLLLSQEFLLPDVIRIWDSLFSDQDRFEFLIPVIIPSLMFTPSSSKRKNCRTVCSSHAPLGSASSLMIDSSAAHLARVSSPGKALNLYPSNEYEVLPNGCEAHWEVVERILFIYAKLNPGIAYVQGMNEIVGPIYYTFATDPNSQWKENTHTHTRTRETQVKFVNVKRSVRSGPAARGLRLCVLRFRARQSPFTTVTTTHTWSVARTAAAVYTLSRV</sequence>
<dbReference type="PROSITE" id="PS50086">
    <property type="entry name" value="TBC_RABGAP"/>
    <property type="match status" value="1"/>
</dbReference>
<dbReference type="EMBL" id="QBIY01013335">
    <property type="protein sequence ID" value="RXN07920.1"/>
    <property type="molecule type" value="Genomic_DNA"/>
</dbReference>
<dbReference type="PANTHER" id="PTHR22957">
    <property type="entry name" value="TBC1 DOMAIN FAMILY MEMBER GTPASE-ACTIVATING PROTEIN"/>
    <property type="match status" value="1"/>
</dbReference>
<evidence type="ECO:0000313" key="4">
    <source>
        <dbReference type="Proteomes" id="UP000290572"/>
    </source>
</evidence>
<evidence type="ECO:0000313" key="3">
    <source>
        <dbReference type="EMBL" id="RXN07920.1"/>
    </source>
</evidence>
<dbReference type="Proteomes" id="UP000290572">
    <property type="component" value="Unassembled WGS sequence"/>
</dbReference>
<name>A0A498LI92_LABRO</name>
<dbReference type="STRING" id="84645.A0A498LI92"/>